<protein>
    <submittedName>
        <fullName evidence="1">Uncharacterized protein</fullName>
    </submittedName>
</protein>
<accession>A0A2P2PNJ3</accession>
<evidence type="ECO:0000313" key="1">
    <source>
        <dbReference type="EMBL" id="MBX56330.1"/>
    </source>
</evidence>
<dbReference type="EMBL" id="GGEC01075846">
    <property type="protein sequence ID" value="MBX56330.1"/>
    <property type="molecule type" value="Transcribed_RNA"/>
</dbReference>
<reference evidence="1" key="1">
    <citation type="submission" date="2018-02" db="EMBL/GenBank/DDBJ databases">
        <title>Rhizophora mucronata_Transcriptome.</title>
        <authorList>
            <person name="Meera S.P."/>
            <person name="Sreeshan A."/>
            <person name="Augustine A."/>
        </authorList>
    </citation>
    <scope>NUCLEOTIDE SEQUENCE</scope>
    <source>
        <tissue evidence="1">Leaf</tissue>
    </source>
</reference>
<dbReference type="AlphaFoldDB" id="A0A2P2PNJ3"/>
<proteinExistence type="predicted"/>
<name>A0A2P2PNJ3_RHIMU</name>
<sequence>MELHLTVNAKLRCSFQFLFAKMVALMQIYLGKRIFASSFNFSFVHILTFSC</sequence>
<organism evidence="1">
    <name type="scientific">Rhizophora mucronata</name>
    <name type="common">Asiatic mangrove</name>
    <dbReference type="NCBI Taxonomy" id="61149"/>
    <lineage>
        <taxon>Eukaryota</taxon>
        <taxon>Viridiplantae</taxon>
        <taxon>Streptophyta</taxon>
        <taxon>Embryophyta</taxon>
        <taxon>Tracheophyta</taxon>
        <taxon>Spermatophyta</taxon>
        <taxon>Magnoliopsida</taxon>
        <taxon>eudicotyledons</taxon>
        <taxon>Gunneridae</taxon>
        <taxon>Pentapetalae</taxon>
        <taxon>rosids</taxon>
        <taxon>fabids</taxon>
        <taxon>Malpighiales</taxon>
        <taxon>Rhizophoraceae</taxon>
        <taxon>Rhizophora</taxon>
    </lineage>
</organism>